<feature type="chain" id="PRO_5022033450" description="L,D-TPase catalytic domain-containing protein" evidence="8">
    <location>
        <begin position="23"/>
        <end position="253"/>
    </location>
</feature>
<name>A0A540WQM0_9BACT</name>
<feature type="active site" description="Nucleophile" evidence="7">
    <location>
        <position position="155"/>
    </location>
</feature>
<dbReference type="AlphaFoldDB" id="A0A540WQM0"/>
<evidence type="ECO:0000313" key="11">
    <source>
        <dbReference type="Proteomes" id="UP000315369"/>
    </source>
</evidence>
<gene>
    <name evidence="10" type="ORF">FJV41_34970</name>
</gene>
<dbReference type="RefSeq" id="WP_141646937.1">
    <property type="nucleotide sequence ID" value="NZ_VIFM01000197.1"/>
</dbReference>
<dbReference type="PROSITE" id="PS52029">
    <property type="entry name" value="LD_TPASE"/>
    <property type="match status" value="1"/>
</dbReference>
<dbReference type="InterPro" id="IPR005490">
    <property type="entry name" value="LD_TPept_cat_dom"/>
</dbReference>
<keyword evidence="4 7" id="KW-0133">Cell shape</keyword>
<protein>
    <recommendedName>
        <fullName evidence="9">L,D-TPase catalytic domain-containing protein</fullName>
    </recommendedName>
</protein>
<dbReference type="SUPFAM" id="SSF141523">
    <property type="entry name" value="L,D-transpeptidase catalytic domain-like"/>
    <property type="match status" value="1"/>
</dbReference>
<keyword evidence="5 7" id="KW-0573">Peptidoglycan synthesis</keyword>
<dbReference type="GO" id="GO:0009252">
    <property type="term" value="P:peptidoglycan biosynthetic process"/>
    <property type="evidence" value="ECO:0007669"/>
    <property type="project" value="UniProtKB-UniPathway"/>
</dbReference>
<dbReference type="PANTHER" id="PTHR36699:SF1">
    <property type="entry name" value="L,D-TRANSPEPTIDASE YAFK-RELATED"/>
    <property type="match status" value="1"/>
</dbReference>
<comment type="similarity">
    <text evidence="2">Belongs to the YkuD family.</text>
</comment>
<organism evidence="10 11">
    <name type="scientific">Myxococcus llanfairpwllgwyngyllgogerychwyrndrobwllllantysiliogogogochensis</name>
    <dbReference type="NCBI Taxonomy" id="2590453"/>
    <lineage>
        <taxon>Bacteria</taxon>
        <taxon>Pseudomonadati</taxon>
        <taxon>Myxococcota</taxon>
        <taxon>Myxococcia</taxon>
        <taxon>Myxococcales</taxon>
        <taxon>Cystobacterineae</taxon>
        <taxon>Myxococcaceae</taxon>
        <taxon>Myxococcus</taxon>
    </lineage>
</organism>
<comment type="pathway">
    <text evidence="1 7">Cell wall biogenesis; peptidoglycan biosynthesis.</text>
</comment>
<feature type="domain" description="L,D-TPase catalytic" evidence="9">
    <location>
        <begin position="53"/>
        <end position="186"/>
    </location>
</feature>
<dbReference type="CDD" id="cd16913">
    <property type="entry name" value="YkuD_like"/>
    <property type="match status" value="1"/>
</dbReference>
<dbReference type="GO" id="GO:0016740">
    <property type="term" value="F:transferase activity"/>
    <property type="evidence" value="ECO:0007669"/>
    <property type="project" value="UniProtKB-KW"/>
</dbReference>
<dbReference type="GO" id="GO:0071555">
    <property type="term" value="P:cell wall organization"/>
    <property type="evidence" value="ECO:0007669"/>
    <property type="project" value="UniProtKB-UniRule"/>
</dbReference>
<evidence type="ECO:0000256" key="6">
    <source>
        <dbReference type="ARBA" id="ARBA00023316"/>
    </source>
</evidence>
<dbReference type="GO" id="GO:0004180">
    <property type="term" value="F:carboxypeptidase activity"/>
    <property type="evidence" value="ECO:0007669"/>
    <property type="project" value="UniProtKB-ARBA"/>
</dbReference>
<dbReference type="Proteomes" id="UP000315369">
    <property type="component" value="Unassembled WGS sequence"/>
</dbReference>
<keyword evidence="3" id="KW-0808">Transferase</keyword>
<evidence type="ECO:0000256" key="2">
    <source>
        <dbReference type="ARBA" id="ARBA00005992"/>
    </source>
</evidence>
<evidence type="ECO:0000256" key="5">
    <source>
        <dbReference type="ARBA" id="ARBA00022984"/>
    </source>
</evidence>
<evidence type="ECO:0000256" key="8">
    <source>
        <dbReference type="SAM" id="SignalP"/>
    </source>
</evidence>
<dbReference type="UniPathway" id="UPA00219"/>
<dbReference type="EMBL" id="VIFM01000197">
    <property type="protein sequence ID" value="TQF11312.1"/>
    <property type="molecule type" value="Genomic_DNA"/>
</dbReference>
<evidence type="ECO:0000256" key="7">
    <source>
        <dbReference type="PROSITE-ProRule" id="PRU01373"/>
    </source>
</evidence>
<dbReference type="InterPro" id="IPR038063">
    <property type="entry name" value="Transpep_catalytic_dom"/>
</dbReference>
<evidence type="ECO:0000256" key="4">
    <source>
        <dbReference type="ARBA" id="ARBA00022960"/>
    </source>
</evidence>
<sequence length="253" mass="27503">MKTSLAIVAGFLGALLSLSAHAGDRVATARASRMKDVTALFATAGTPWPTDQLYIRAFKHEKELEVWAGPKEGPLVKVKTYPFCAASGELGPKRREGDLQVPEGFYTLDLFNPVSNFHLSVRVSYPNTADKHHQKPGVRLGGNIFVHGNCVSIGCIAIEDGPIEELYLMALDTRARTKRDAPIHIFPRRLDAAGMAALEKQAGADTSLVSFWKSLQPAYTLFEESRQVPRTSVVAKTGAYVVTPATKAPRAGR</sequence>
<evidence type="ECO:0000256" key="3">
    <source>
        <dbReference type="ARBA" id="ARBA00022679"/>
    </source>
</evidence>
<dbReference type="PANTHER" id="PTHR36699">
    <property type="entry name" value="LD-TRANSPEPTIDASE"/>
    <property type="match status" value="1"/>
</dbReference>
<feature type="active site" description="Proton donor/acceptor" evidence="7">
    <location>
        <position position="147"/>
    </location>
</feature>
<feature type="signal peptide" evidence="8">
    <location>
        <begin position="1"/>
        <end position="22"/>
    </location>
</feature>
<accession>A0A540WQM0</accession>
<comment type="caution">
    <text evidence="10">The sequence shown here is derived from an EMBL/GenBank/DDBJ whole genome shotgun (WGS) entry which is preliminary data.</text>
</comment>
<evidence type="ECO:0000313" key="10">
    <source>
        <dbReference type="EMBL" id="TQF11312.1"/>
    </source>
</evidence>
<keyword evidence="8" id="KW-0732">Signal</keyword>
<keyword evidence="6 7" id="KW-0961">Cell wall biogenesis/degradation</keyword>
<reference evidence="10 11" key="1">
    <citation type="submission" date="2019-06" db="EMBL/GenBank/DDBJ databases">
        <authorList>
            <person name="Livingstone P."/>
            <person name="Whitworth D."/>
        </authorList>
    </citation>
    <scope>NUCLEOTIDE SEQUENCE [LARGE SCALE GENOMIC DNA]</scope>
    <source>
        <strain evidence="10 11">AM401</strain>
    </source>
</reference>
<dbReference type="GO" id="GO:0008360">
    <property type="term" value="P:regulation of cell shape"/>
    <property type="evidence" value="ECO:0007669"/>
    <property type="project" value="UniProtKB-UniRule"/>
</dbReference>
<proteinExistence type="inferred from homology"/>
<keyword evidence="11" id="KW-1185">Reference proteome</keyword>
<evidence type="ECO:0000256" key="1">
    <source>
        <dbReference type="ARBA" id="ARBA00004752"/>
    </source>
</evidence>
<evidence type="ECO:0000259" key="9">
    <source>
        <dbReference type="PROSITE" id="PS52029"/>
    </source>
</evidence>
<dbReference type="OrthoDB" id="9809748at2"/>
<dbReference type="Pfam" id="PF03734">
    <property type="entry name" value="YkuD"/>
    <property type="match status" value="1"/>
</dbReference>